<dbReference type="InterPro" id="IPR012337">
    <property type="entry name" value="RNaseH-like_sf"/>
</dbReference>
<dbReference type="GO" id="GO:0008270">
    <property type="term" value="F:zinc ion binding"/>
    <property type="evidence" value="ECO:0007669"/>
    <property type="project" value="UniProtKB-KW"/>
</dbReference>
<dbReference type="Gene3D" id="3.30.420.10">
    <property type="entry name" value="Ribonuclease H-like superfamily/Ribonuclease H"/>
    <property type="match status" value="1"/>
</dbReference>
<name>A0A438ID11_VITVI</name>
<dbReference type="PROSITE" id="PS50158">
    <property type="entry name" value="ZF_CCHC"/>
    <property type="match status" value="1"/>
</dbReference>
<dbReference type="InterPro" id="IPR036397">
    <property type="entry name" value="RNaseH_sf"/>
</dbReference>
<dbReference type="AlphaFoldDB" id="A0A438ID11"/>
<keyword evidence="3" id="KW-0863">Zinc-finger</keyword>
<evidence type="ECO:0000259" key="6">
    <source>
        <dbReference type="PROSITE" id="PS50994"/>
    </source>
</evidence>
<comment type="caution">
    <text evidence="7">The sequence shown here is derived from an EMBL/GenBank/DDBJ whole genome shotgun (WGS) entry which is preliminary data.</text>
</comment>
<feature type="compositionally biased region" description="Low complexity" evidence="4">
    <location>
        <begin position="69"/>
        <end position="78"/>
    </location>
</feature>
<feature type="domain" description="CCHC-type" evidence="5">
    <location>
        <begin position="90"/>
        <end position="104"/>
    </location>
</feature>
<organism evidence="7 8">
    <name type="scientific">Vitis vinifera</name>
    <name type="common">Grape</name>
    <dbReference type="NCBI Taxonomy" id="29760"/>
    <lineage>
        <taxon>Eukaryota</taxon>
        <taxon>Viridiplantae</taxon>
        <taxon>Streptophyta</taxon>
        <taxon>Embryophyta</taxon>
        <taxon>Tracheophyta</taxon>
        <taxon>Spermatophyta</taxon>
        <taxon>Magnoliopsida</taxon>
        <taxon>eudicotyledons</taxon>
        <taxon>Gunneridae</taxon>
        <taxon>Pentapetalae</taxon>
        <taxon>rosids</taxon>
        <taxon>Vitales</taxon>
        <taxon>Vitaceae</taxon>
        <taxon>Viteae</taxon>
        <taxon>Vitis</taxon>
    </lineage>
</organism>
<feature type="domain" description="Integrase catalytic" evidence="6">
    <location>
        <begin position="227"/>
        <end position="331"/>
    </location>
</feature>
<dbReference type="PANTHER" id="PTHR42648">
    <property type="entry name" value="TRANSPOSASE, PUTATIVE-RELATED"/>
    <property type="match status" value="1"/>
</dbReference>
<evidence type="ECO:0000256" key="4">
    <source>
        <dbReference type="SAM" id="MobiDB-lite"/>
    </source>
</evidence>
<dbReference type="EMBL" id="QGNW01000120">
    <property type="protein sequence ID" value="RVW94600.1"/>
    <property type="molecule type" value="Genomic_DNA"/>
</dbReference>
<dbReference type="GO" id="GO:0016787">
    <property type="term" value="F:hydrolase activity"/>
    <property type="evidence" value="ECO:0007669"/>
    <property type="project" value="UniProtKB-KW"/>
</dbReference>
<dbReference type="Pfam" id="PF07727">
    <property type="entry name" value="RVT_2"/>
    <property type="match status" value="1"/>
</dbReference>
<accession>A0A438ID11</accession>
<gene>
    <name evidence="7" type="primary">POLX_4221</name>
    <name evidence="7" type="ORF">CK203_030847</name>
</gene>
<dbReference type="InterPro" id="IPR036875">
    <property type="entry name" value="Znf_CCHC_sf"/>
</dbReference>
<dbReference type="InterPro" id="IPR013103">
    <property type="entry name" value="RVT_2"/>
</dbReference>
<dbReference type="PANTHER" id="PTHR42648:SF28">
    <property type="entry name" value="TRANSPOSON-ENCODED PROTEIN WITH RIBONUCLEASE H-LIKE AND RETROVIRUS ZINC FINGER-LIKE DOMAINS"/>
    <property type="match status" value="1"/>
</dbReference>
<evidence type="ECO:0000313" key="8">
    <source>
        <dbReference type="Proteomes" id="UP000288805"/>
    </source>
</evidence>
<evidence type="ECO:0000259" key="5">
    <source>
        <dbReference type="PROSITE" id="PS50158"/>
    </source>
</evidence>
<sequence length="498" mass="57279">MSESFLVHFILNTLQPQYGPFKISYNTHKDKWSINELMTMCVQEEGRSLMEPRESVMLVTQNKGKKGKSQASQKGKQQIPPKFDIKKDEKCFFCKKKGHVKKKCLKFQKWLEKKGYAKPKETSDKMIPLIIHYMSKLTLKDVLVNDGVLSTLDFTDFETCVGCIKGKQTNKSKRDAIRSSAILEIIHTDICSLDMDSHGQKYFISFIDDFSRYMYLYILHNKNEAIDAFKILGRWPSTGPFAKFLQEYMIVAQYTMPGSPDQNGVAEKRNRTLLDMVKSMLSSSKLPKFLWTEAVKTVVYILNRVPTKVVLKTSFELLKGWKPSLRHMHVWDARLNGSDQFRNIVSDIDHTESQSSTSSDRLFIVHNIPQELLDTSEQQVEPHTSSEDIGATLRRSTRTKRSVVLSDYVVYLQESDYNIGAENDPKSFSQAMSCKESELWYNAMKDEMSSMKCNDVWDLVELPNGAKAIGCKWVFKKKKDSLGNIERYKARLVAKGFT</sequence>
<reference evidence="7 8" key="1">
    <citation type="journal article" date="2018" name="PLoS Genet.">
        <title>Population sequencing reveals clonal diversity and ancestral inbreeding in the grapevine cultivar Chardonnay.</title>
        <authorList>
            <person name="Roach M.J."/>
            <person name="Johnson D.L."/>
            <person name="Bohlmann J."/>
            <person name="van Vuuren H.J."/>
            <person name="Jones S.J."/>
            <person name="Pretorius I.S."/>
            <person name="Schmidt S.A."/>
            <person name="Borneman A.R."/>
        </authorList>
    </citation>
    <scope>NUCLEOTIDE SEQUENCE [LARGE SCALE GENOMIC DNA]</scope>
    <source>
        <strain evidence="8">cv. Chardonnay</strain>
        <tissue evidence="7">Leaf</tissue>
    </source>
</reference>
<dbReference type="SUPFAM" id="SSF53098">
    <property type="entry name" value="Ribonuclease H-like"/>
    <property type="match status" value="1"/>
</dbReference>
<dbReference type="GO" id="GO:0015074">
    <property type="term" value="P:DNA integration"/>
    <property type="evidence" value="ECO:0007669"/>
    <property type="project" value="InterPro"/>
</dbReference>
<dbReference type="PROSITE" id="PS50994">
    <property type="entry name" value="INTEGRASE"/>
    <property type="match status" value="1"/>
</dbReference>
<evidence type="ECO:0000313" key="7">
    <source>
        <dbReference type="EMBL" id="RVW94600.1"/>
    </source>
</evidence>
<keyword evidence="2" id="KW-0378">Hydrolase</keyword>
<evidence type="ECO:0000256" key="3">
    <source>
        <dbReference type="PROSITE-ProRule" id="PRU00047"/>
    </source>
</evidence>
<dbReference type="InterPro" id="IPR001584">
    <property type="entry name" value="Integrase_cat-core"/>
</dbReference>
<proteinExistence type="predicted"/>
<keyword evidence="1" id="KW-0479">Metal-binding</keyword>
<keyword evidence="3" id="KW-0862">Zinc</keyword>
<feature type="region of interest" description="Disordered" evidence="4">
    <location>
        <begin position="60"/>
        <end position="79"/>
    </location>
</feature>
<dbReference type="InterPro" id="IPR001878">
    <property type="entry name" value="Znf_CCHC"/>
</dbReference>
<protein>
    <submittedName>
        <fullName evidence="7">Retrovirus-related Pol polyprotein from transposon TNT 1-94</fullName>
    </submittedName>
</protein>
<evidence type="ECO:0000256" key="1">
    <source>
        <dbReference type="ARBA" id="ARBA00022723"/>
    </source>
</evidence>
<evidence type="ECO:0000256" key="2">
    <source>
        <dbReference type="ARBA" id="ARBA00022801"/>
    </source>
</evidence>
<dbReference type="Proteomes" id="UP000288805">
    <property type="component" value="Unassembled WGS sequence"/>
</dbReference>
<dbReference type="SUPFAM" id="SSF57756">
    <property type="entry name" value="Retrovirus zinc finger-like domains"/>
    <property type="match status" value="1"/>
</dbReference>
<dbReference type="GO" id="GO:0003676">
    <property type="term" value="F:nucleic acid binding"/>
    <property type="evidence" value="ECO:0007669"/>
    <property type="project" value="InterPro"/>
</dbReference>
<dbReference type="InterPro" id="IPR039537">
    <property type="entry name" value="Retrotran_Ty1/copia-like"/>
</dbReference>